<evidence type="ECO:0000259" key="2">
    <source>
        <dbReference type="Pfam" id="PF00892"/>
    </source>
</evidence>
<name>A0A1G7VWH5_9HYPH</name>
<dbReference type="PANTHER" id="PTHR22911">
    <property type="entry name" value="ACYL-MALONYL CONDENSING ENZYME-RELATED"/>
    <property type="match status" value="1"/>
</dbReference>
<evidence type="ECO:0000256" key="1">
    <source>
        <dbReference type="SAM" id="Phobius"/>
    </source>
</evidence>
<feature type="domain" description="EamA" evidence="2">
    <location>
        <begin position="6"/>
        <end position="134"/>
    </location>
</feature>
<organism evidence="3 4">
    <name type="scientific">Pelagibacterium luteolum</name>
    <dbReference type="NCBI Taxonomy" id="440168"/>
    <lineage>
        <taxon>Bacteria</taxon>
        <taxon>Pseudomonadati</taxon>
        <taxon>Pseudomonadota</taxon>
        <taxon>Alphaproteobacteria</taxon>
        <taxon>Hyphomicrobiales</taxon>
        <taxon>Devosiaceae</taxon>
        <taxon>Pelagibacterium</taxon>
    </lineage>
</organism>
<reference evidence="3 4" key="1">
    <citation type="submission" date="2016-10" db="EMBL/GenBank/DDBJ databases">
        <authorList>
            <person name="de Groot N.N."/>
        </authorList>
    </citation>
    <scope>NUCLEOTIDE SEQUENCE [LARGE SCALE GENOMIC DNA]</scope>
    <source>
        <strain evidence="3 4">CGMCC 1.10267</strain>
    </source>
</reference>
<keyword evidence="1" id="KW-0472">Membrane</keyword>
<dbReference type="InterPro" id="IPR037185">
    <property type="entry name" value="EmrE-like"/>
</dbReference>
<gene>
    <name evidence="3" type="ORF">SAMN04487974_10554</name>
</gene>
<dbReference type="GO" id="GO:0016020">
    <property type="term" value="C:membrane"/>
    <property type="evidence" value="ECO:0007669"/>
    <property type="project" value="InterPro"/>
</dbReference>
<dbReference type="InterPro" id="IPR000620">
    <property type="entry name" value="EamA_dom"/>
</dbReference>
<feature type="transmembrane region" description="Helical" evidence="1">
    <location>
        <begin position="61"/>
        <end position="82"/>
    </location>
</feature>
<feature type="domain" description="EamA" evidence="2">
    <location>
        <begin position="148"/>
        <end position="280"/>
    </location>
</feature>
<keyword evidence="1" id="KW-1133">Transmembrane helix</keyword>
<feature type="transmembrane region" description="Helical" evidence="1">
    <location>
        <begin position="94"/>
        <end position="113"/>
    </location>
</feature>
<evidence type="ECO:0000313" key="4">
    <source>
        <dbReference type="Proteomes" id="UP000199495"/>
    </source>
</evidence>
<dbReference type="SUPFAM" id="SSF103481">
    <property type="entry name" value="Multidrug resistance efflux transporter EmrE"/>
    <property type="match status" value="1"/>
</dbReference>
<dbReference type="RefSeq" id="WP_090596206.1">
    <property type="nucleotide sequence ID" value="NZ_FNCS01000005.1"/>
</dbReference>
<feature type="transmembrane region" description="Helical" evidence="1">
    <location>
        <begin position="31"/>
        <end position="49"/>
    </location>
</feature>
<feature type="transmembrane region" description="Helical" evidence="1">
    <location>
        <begin position="261"/>
        <end position="279"/>
    </location>
</feature>
<dbReference type="EMBL" id="FNCS01000005">
    <property type="protein sequence ID" value="SDG64145.1"/>
    <property type="molecule type" value="Genomic_DNA"/>
</dbReference>
<dbReference type="PANTHER" id="PTHR22911:SF76">
    <property type="entry name" value="EAMA DOMAIN-CONTAINING PROTEIN"/>
    <property type="match status" value="1"/>
</dbReference>
<feature type="transmembrane region" description="Helical" evidence="1">
    <location>
        <begin position="120"/>
        <end position="142"/>
    </location>
</feature>
<dbReference type="AlphaFoldDB" id="A0A1G7VWH5"/>
<keyword evidence="4" id="KW-1185">Reference proteome</keyword>
<feature type="transmembrane region" description="Helical" evidence="1">
    <location>
        <begin position="148"/>
        <end position="166"/>
    </location>
</feature>
<dbReference type="OrthoDB" id="9795732at2"/>
<feature type="transmembrane region" description="Helical" evidence="1">
    <location>
        <begin position="178"/>
        <end position="196"/>
    </location>
</feature>
<dbReference type="Pfam" id="PF00892">
    <property type="entry name" value="EamA"/>
    <property type="match status" value="2"/>
</dbReference>
<dbReference type="STRING" id="440168.SAMN04487974_10554"/>
<feature type="transmembrane region" description="Helical" evidence="1">
    <location>
        <begin position="235"/>
        <end position="255"/>
    </location>
</feature>
<protein>
    <submittedName>
        <fullName evidence="3">EamA domain-containing membrane protein RarD</fullName>
    </submittedName>
</protein>
<keyword evidence="1" id="KW-0812">Transmembrane</keyword>
<proteinExistence type="predicted"/>
<evidence type="ECO:0000313" key="3">
    <source>
        <dbReference type="EMBL" id="SDG64145.1"/>
    </source>
</evidence>
<feature type="transmembrane region" description="Helical" evidence="1">
    <location>
        <begin position="7"/>
        <end position="25"/>
    </location>
</feature>
<sequence length="306" mass="32217">MTVRATLIGFLAILMWALLALFSSLSGSVPPFLLCAFSFSIATVIGLVATRRASATTPAKVPAMAWVIGVGGLFGYHFFYFSAVRNAPVVEANLINYLWPLLIVFGSALMPGGGLKWHHIAGALLGLAGTVLIVSQGGRFAFDPQFAFGYGIAVLAAITWAAYSLLSRRYAAVPTRMVTWYCAAAAVLSLVCHLTLEETVMPSGTVEWLAVIGMGLMPVGGAFFVWDYGVKHGNIQVLGAASYAAPLLSTLLLIVFGISTLTVPIALACILITGGAVLASKDMIGRRKPPIAAPVPDPLDSQRMNG</sequence>
<dbReference type="Proteomes" id="UP000199495">
    <property type="component" value="Unassembled WGS sequence"/>
</dbReference>
<accession>A0A1G7VWH5</accession>
<feature type="transmembrane region" description="Helical" evidence="1">
    <location>
        <begin position="208"/>
        <end position="228"/>
    </location>
</feature>